<feature type="transmembrane region" description="Helical" evidence="2">
    <location>
        <begin position="93"/>
        <end position="112"/>
    </location>
</feature>
<keyword evidence="2" id="KW-0812">Transmembrane</keyword>
<evidence type="ECO:0008006" key="6">
    <source>
        <dbReference type="Google" id="ProtNLM"/>
    </source>
</evidence>
<protein>
    <recommendedName>
        <fullName evidence="6">LPXTG cell wall anchor domain-containing protein</fullName>
    </recommendedName>
</protein>
<organism evidence="4 5">
    <name type="scientific">Solirubrobacter phytolaccae</name>
    <dbReference type="NCBI Taxonomy" id="1404360"/>
    <lineage>
        <taxon>Bacteria</taxon>
        <taxon>Bacillati</taxon>
        <taxon>Actinomycetota</taxon>
        <taxon>Thermoleophilia</taxon>
        <taxon>Solirubrobacterales</taxon>
        <taxon>Solirubrobacteraceae</taxon>
        <taxon>Solirubrobacter</taxon>
    </lineage>
</organism>
<evidence type="ECO:0000256" key="3">
    <source>
        <dbReference type="SAM" id="SignalP"/>
    </source>
</evidence>
<evidence type="ECO:0000313" key="5">
    <source>
        <dbReference type="Proteomes" id="UP001147653"/>
    </source>
</evidence>
<gene>
    <name evidence="4" type="ORF">OJ997_20185</name>
</gene>
<keyword evidence="5" id="KW-1185">Reference proteome</keyword>
<evidence type="ECO:0000256" key="1">
    <source>
        <dbReference type="SAM" id="MobiDB-lite"/>
    </source>
</evidence>
<dbReference type="AlphaFoldDB" id="A0A9X3NB01"/>
<evidence type="ECO:0000313" key="4">
    <source>
        <dbReference type="EMBL" id="MDA0182641.1"/>
    </source>
</evidence>
<feature type="compositionally biased region" description="Low complexity" evidence="1">
    <location>
        <begin position="43"/>
        <end position="79"/>
    </location>
</feature>
<dbReference type="Proteomes" id="UP001147653">
    <property type="component" value="Unassembled WGS sequence"/>
</dbReference>
<proteinExistence type="predicted"/>
<dbReference type="RefSeq" id="WP_270027015.1">
    <property type="nucleotide sequence ID" value="NZ_JAPDDP010000039.1"/>
</dbReference>
<dbReference type="EMBL" id="JAPDDP010000039">
    <property type="protein sequence ID" value="MDA0182641.1"/>
    <property type="molecule type" value="Genomic_DNA"/>
</dbReference>
<name>A0A9X3NB01_9ACTN</name>
<accession>A0A9X3NB01</accession>
<keyword evidence="2" id="KW-0472">Membrane</keyword>
<feature type="region of interest" description="Disordered" evidence="1">
    <location>
        <begin position="25"/>
        <end position="89"/>
    </location>
</feature>
<reference evidence="4" key="1">
    <citation type="submission" date="2022-10" db="EMBL/GenBank/DDBJ databases">
        <title>The WGS of Solirubrobacter phytolaccae KCTC 29190.</title>
        <authorList>
            <person name="Jiang Z."/>
        </authorList>
    </citation>
    <scope>NUCLEOTIDE SEQUENCE</scope>
    <source>
        <strain evidence="4">KCTC 29190</strain>
    </source>
</reference>
<evidence type="ECO:0000256" key="2">
    <source>
        <dbReference type="SAM" id="Phobius"/>
    </source>
</evidence>
<feature type="signal peptide" evidence="3">
    <location>
        <begin position="1"/>
        <end position="23"/>
    </location>
</feature>
<sequence>MSLRHAMTIAAAALALAPASAFAQGAGDDQYNDPFGDEESQEATPTPAAPAPAATATPAPATPSQATATPGGPQATATPGTGGPTLPYTGIDGWPIAIGGAFLLGSGLALRARLRESD</sequence>
<feature type="chain" id="PRO_5040791000" description="LPXTG cell wall anchor domain-containing protein" evidence="3">
    <location>
        <begin position="24"/>
        <end position="118"/>
    </location>
</feature>
<comment type="caution">
    <text evidence="4">The sequence shown here is derived from an EMBL/GenBank/DDBJ whole genome shotgun (WGS) entry which is preliminary data.</text>
</comment>
<keyword evidence="2" id="KW-1133">Transmembrane helix</keyword>
<keyword evidence="3" id="KW-0732">Signal</keyword>